<dbReference type="SUPFAM" id="SSF52313">
    <property type="entry name" value="Ribosomal protein S2"/>
    <property type="match status" value="1"/>
</dbReference>
<evidence type="ECO:0000313" key="9">
    <source>
        <dbReference type="Proteomes" id="UP000732298"/>
    </source>
</evidence>
<feature type="compositionally biased region" description="Basic and acidic residues" evidence="7">
    <location>
        <begin position="1"/>
        <end position="24"/>
    </location>
</feature>
<dbReference type="Pfam" id="PF00318">
    <property type="entry name" value="Ribosomal_S2"/>
    <property type="match status" value="2"/>
</dbReference>
<dbReference type="EMBL" id="JACQPB010000023">
    <property type="protein sequence ID" value="MBI4210190.1"/>
    <property type="molecule type" value="Genomic_DNA"/>
</dbReference>
<evidence type="ECO:0000313" key="8">
    <source>
        <dbReference type="EMBL" id="MBI4210190.1"/>
    </source>
</evidence>
<evidence type="ECO:0000256" key="1">
    <source>
        <dbReference type="ARBA" id="ARBA00006242"/>
    </source>
</evidence>
<protein>
    <recommendedName>
        <fullName evidence="4">Small ribosomal subunit protein uS2</fullName>
    </recommendedName>
    <alternativeName>
        <fullName evidence="5">30S ribosomal protein S2</fullName>
    </alternativeName>
</protein>
<dbReference type="Proteomes" id="UP000732298">
    <property type="component" value="Unassembled WGS sequence"/>
</dbReference>
<evidence type="ECO:0000256" key="2">
    <source>
        <dbReference type="ARBA" id="ARBA00022980"/>
    </source>
</evidence>
<dbReference type="InterPro" id="IPR001865">
    <property type="entry name" value="Ribosomal_uS2"/>
</dbReference>
<evidence type="ECO:0000256" key="5">
    <source>
        <dbReference type="ARBA" id="ARBA00035518"/>
    </source>
</evidence>
<gene>
    <name evidence="8" type="ORF">HY544_01635</name>
</gene>
<dbReference type="GO" id="GO:0003735">
    <property type="term" value="F:structural constituent of ribosome"/>
    <property type="evidence" value="ECO:0007669"/>
    <property type="project" value="InterPro"/>
</dbReference>
<feature type="compositionally biased region" description="Basic and acidic residues" evidence="7">
    <location>
        <begin position="38"/>
        <end position="54"/>
    </location>
</feature>
<keyword evidence="3 6" id="KW-0687">Ribonucleoprotein</keyword>
<feature type="region of interest" description="Disordered" evidence="7">
    <location>
        <begin position="246"/>
        <end position="307"/>
    </location>
</feature>
<dbReference type="NCBIfam" id="TIGR01012">
    <property type="entry name" value="uS2_euk_arch"/>
    <property type="match status" value="1"/>
</dbReference>
<feature type="compositionally biased region" description="Basic and acidic residues" evidence="7">
    <location>
        <begin position="246"/>
        <end position="262"/>
    </location>
</feature>
<organism evidence="8 9">
    <name type="scientific">Candidatus Iainarchaeum sp</name>
    <dbReference type="NCBI Taxonomy" id="3101447"/>
    <lineage>
        <taxon>Archaea</taxon>
        <taxon>Candidatus Iainarchaeota</taxon>
        <taxon>Candidatus Iainarchaeia</taxon>
        <taxon>Candidatus Iainarchaeales</taxon>
        <taxon>Candidatus Iainarchaeaceae</taxon>
        <taxon>Candidatus Iainarchaeum</taxon>
    </lineage>
</organism>
<dbReference type="InterPro" id="IPR005707">
    <property type="entry name" value="Ribosomal_uS2_euk/arc"/>
</dbReference>
<dbReference type="GO" id="GO:0006412">
    <property type="term" value="P:translation"/>
    <property type="evidence" value="ECO:0007669"/>
    <property type="project" value="InterPro"/>
</dbReference>
<proteinExistence type="inferred from homology"/>
<dbReference type="PROSITE" id="PS00963">
    <property type="entry name" value="RIBOSOMAL_S2_2"/>
    <property type="match status" value="1"/>
</dbReference>
<evidence type="ECO:0000256" key="3">
    <source>
        <dbReference type="ARBA" id="ARBA00023274"/>
    </source>
</evidence>
<dbReference type="GO" id="GO:0015935">
    <property type="term" value="C:small ribosomal subunit"/>
    <property type="evidence" value="ECO:0007669"/>
    <property type="project" value="InterPro"/>
</dbReference>
<keyword evidence="2 6" id="KW-0689">Ribosomal protein</keyword>
<evidence type="ECO:0000256" key="4">
    <source>
        <dbReference type="ARBA" id="ARBA00035256"/>
    </source>
</evidence>
<dbReference type="PRINTS" id="PR00395">
    <property type="entry name" value="RIBOSOMALS2"/>
</dbReference>
<feature type="region of interest" description="Disordered" evidence="7">
    <location>
        <begin position="1"/>
        <end position="54"/>
    </location>
</feature>
<dbReference type="PANTHER" id="PTHR11489">
    <property type="entry name" value="40S RIBOSOMAL PROTEIN SA"/>
    <property type="match status" value="1"/>
</dbReference>
<dbReference type="Gene3D" id="3.40.50.10490">
    <property type="entry name" value="Glucose-6-phosphate isomerase like protein, domain 1"/>
    <property type="match status" value="1"/>
</dbReference>
<evidence type="ECO:0000256" key="6">
    <source>
        <dbReference type="RuleBase" id="RU003631"/>
    </source>
</evidence>
<dbReference type="FunFam" id="3.40.50.10490:FF:000030">
    <property type="entry name" value="30S ribosomal protein S2"/>
    <property type="match status" value="1"/>
</dbReference>
<dbReference type="InterPro" id="IPR018130">
    <property type="entry name" value="Ribosomal_uS2_CS"/>
</dbReference>
<sequence length="307" mass="34124">MAKEKNEKTESEPENKTTDEKQAGESEAVVEFGAKAVQESDKSEDNEAKPTKLVETDKYLNTGSHIGTKFKSGDMKRYIYKVRKDGLNVLDVQVLDDRLKFAAKFIANFQGNKVAVVSRKSYGQTPARAFAEAIGGISLNGRFVPGTFTNPQCTRYVEPKVVMITDPEYDVQPIEEATGVRIPTVAFVSTNNALKNIDMCVPINNKGRKSLALGYWILAKEVLKERGDIKSDSEFTKTPEDFEYKMKEGEEEEQRRAFDRNRRGPGLRPRGRFGGGNFRGGGGRKPFGNGGGRFGGGSGRFQKYVHQ</sequence>
<feature type="compositionally biased region" description="Gly residues" evidence="7">
    <location>
        <begin position="272"/>
        <end position="299"/>
    </location>
</feature>
<accession>A0A8T3YKH3</accession>
<comment type="similarity">
    <text evidence="1 6">Belongs to the universal ribosomal protein uS2 family.</text>
</comment>
<reference evidence="8" key="1">
    <citation type="submission" date="2020-07" db="EMBL/GenBank/DDBJ databases">
        <title>Huge and variable diversity of episymbiotic CPR bacteria and DPANN archaea in groundwater ecosystems.</title>
        <authorList>
            <person name="He C.Y."/>
            <person name="Keren R."/>
            <person name="Whittaker M."/>
            <person name="Farag I.F."/>
            <person name="Doudna J."/>
            <person name="Cate J.H.D."/>
            <person name="Banfield J.F."/>
        </authorList>
    </citation>
    <scope>NUCLEOTIDE SEQUENCE</scope>
    <source>
        <strain evidence="8">NC_groundwater_1296_Ag_S-0.2um_52_80</strain>
    </source>
</reference>
<evidence type="ECO:0000256" key="7">
    <source>
        <dbReference type="SAM" id="MobiDB-lite"/>
    </source>
</evidence>
<name>A0A8T3YKH3_9ARCH</name>
<dbReference type="AlphaFoldDB" id="A0A8T3YKH3"/>
<dbReference type="InterPro" id="IPR023591">
    <property type="entry name" value="Ribosomal_uS2_flav_dom_sf"/>
</dbReference>
<comment type="caution">
    <text evidence="8">The sequence shown here is derived from an EMBL/GenBank/DDBJ whole genome shotgun (WGS) entry which is preliminary data.</text>
</comment>